<evidence type="ECO:0000256" key="3">
    <source>
        <dbReference type="ARBA" id="ARBA00012841"/>
    </source>
</evidence>
<feature type="region of interest" description="Disordered" evidence="12">
    <location>
        <begin position="240"/>
        <end position="266"/>
    </location>
</feature>
<dbReference type="GO" id="GO:0006422">
    <property type="term" value="P:aspartyl-tRNA aminoacylation"/>
    <property type="evidence" value="ECO:0007669"/>
    <property type="project" value="InterPro"/>
</dbReference>
<evidence type="ECO:0000256" key="5">
    <source>
        <dbReference type="ARBA" id="ARBA00022598"/>
    </source>
</evidence>
<dbReference type="Pfam" id="PF00152">
    <property type="entry name" value="tRNA-synt_2"/>
    <property type="match status" value="1"/>
</dbReference>
<dbReference type="SUPFAM" id="SSF50249">
    <property type="entry name" value="Nucleic acid-binding proteins"/>
    <property type="match status" value="1"/>
</dbReference>
<dbReference type="EMBL" id="JANTQA010000023">
    <property type="protein sequence ID" value="KAJ3443857.1"/>
    <property type="molecule type" value="Genomic_DNA"/>
</dbReference>
<keyword evidence="8" id="KW-0648">Protein biosynthesis</keyword>
<evidence type="ECO:0000256" key="6">
    <source>
        <dbReference type="ARBA" id="ARBA00022741"/>
    </source>
</evidence>
<dbReference type="Gene3D" id="3.30.930.10">
    <property type="entry name" value="Bira Bifunctional Protein, Domain 2"/>
    <property type="match status" value="1"/>
</dbReference>
<keyword evidence="6" id="KW-0547">Nucleotide-binding</keyword>
<dbReference type="InterPro" id="IPR004523">
    <property type="entry name" value="Asp-tRNA_synthase_2"/>
</dbReference>
<dbReference type="InterPro" id="IPR004365">
    <property type="entry name" value="NA-bd_OB_tRNA"/>
</dbReference>
<evidence type="ECO:0000256" key="9">
    <source>
        <dbReference type="ARBA" id="ARBA00023146"/>
    </source>
</evidence>
<gene>
    <name evidence="14" type="ORF">M0812_09702</name>
</gene>
<dbReference type="Pfam" id="PF01336">
    <property type="entry name" value="tRNA_anti-codon"/>
    <property type="match status" value="1"/>
</dbReference>
<dbReference type="InterPro" id="IPR012340">
    <property type="entry name" value="NA-bd_OB-fold"/>
</dbReference>
<dbReference type="PANTHER" id="PTHR43450:SF1">
    <property type="entry name" value="ASPARTATE--TRNA LIGASE, CYTOPLASMIC"/>
    <property type="match status" value="1"/>
</dbReference>
<dbReference type="InterPro" id="IPR045864">
    <property type="entry name" value="aa-tRNA-synth_II/BPL/LPL"/>
</dbReference>
<dbReference type="GO" id="GO:0003723">
    <property type="term" value="F:RNA binding"/>
    <property type="evidence" value="ECO:0007669"/>
    <property type="project" value="TreeGrafter"/>
</dbReference>
<evidence type="ECO:0000313" key="15">
    <source>
        <dbReference type="Proteomes" id="UP001146793"/>
    </source>
</evidence>
<feature type="compositionally biased region" description="Basic and acidic residues" evidence="12">
    <location>
        <begin position="40"/>
        <end position="57"/>
    </location>
</feature>
<proteinExistence type="inferred from homology"/>
<comment type="subcellular location">
    <subcellularLocation>
        <location evidence="1">Cytoplasm</location>
    </subcellularLocation>
</comment>
<dbReference type="GO" id="GO:0017101">
    <property type="term" value="C:aminoacyl-tRNA synthetase multienzyme complex"/>
    <property type="evidence" value="ECO:0007669"/>
    <property type="project" value="TreeGrafter"/>
</dbReference>
<evidence type="ECO:0000313" key="14">
    <source>
        <dbReference type="EMBL" id="KAJ3443857.1"/>
    </source>
</evidence>
<dbReference type="InterPro" id="IPR002312">
    <property type="entry name" value="Asp/Asn-tRNA-synth_IIb"/>
</dbReference>
<feature type="compositionally biased region" description="Basic residues" evidence="12">
    <location>
        <begin position="30"/>
        <end position="39"/>
    </location>
</feature>
<reference evidence="14" key="1">
    <citation type="submission" date="2022-08" db="EMBL/GenBank/DDBJ databases">
        <title>Novel sulphate-reducing endosymbionts in the free-living metamonad Anaeramoeba.</title>
        <authorList>
            <person name="Jerlstrom-Hultqvist J."/>
            <person name="Cepicka I."/>
            <person name="Gallot-Lavallee L."/>
            <person name="Salas-Leiva D."/>
            <person name="Curtis B.A."/>
            <person name="Zahonova K."/>
            <person name="Pipaliya S."/>
            <person name="Dacks J."/>
            <person name="Roger A.J."/>
        </authorList>
    </citation>
    <scope>NUCLEOTIDE SEQUENCE</scope>
    <source>
        <strain evidence="14">Busselton2</strain>
    </source>
</reference>
<dbReference type="PROSITE" id="PS50862">
    <property type="entry name" value="AA_TRNA_LIGASE_II"/>
    <property type="match status" value="1"/>
</dbReference>
<dbReference type="Gene3D" id="2.40.50.140">
    <property type="entry name" value="Nucleic acid-binding proteins"/>
    <property type="match status" value="1"/>
</dbReference>
<protein>
    <recommendedName>
        <fullName evidence="3">aspartate--tRNA ligase</fullName>
        <ecNumber evidence="3">6.1.1.12</ecNumber>
    </recommendedName>
    <alternativeName>
        <fullName evidence="10">Aspartyl-tRNA synthetase</fullName>
    </alternativeName>
</protein>
<dbReference type="PRINTS" id="PR01042">
    <property type="entry name" value="TRNASYNTHASP"/>
</dbReference>
<evidence type="ECO:0000256" key="12">
    <source>
        <dbReference type="SAM" id="MobiDB-lite"/>
    </source>
</evidence>
<keyword evidence="4" id="KW-0963">Cytoplasm</keyword>
<evidence type="ECO:0000259" key="13">
    <source>
        <dbReference type="PROSITE" id="PS50862"/>
    </source>
</evidence>
<sequence length="604" mass="71045">MTENQEVKQEKNQEEKQDEKQEEKKISKKELKRRRRQERKKQQQLEKQRKREERERQEKERLKKLIESLSPDRGLPEIGIVENYGAYGIVSSKWKTDRVWTPIKDLSPKMEGQEVWIRGRVHTTDGRGKIAFTVVREKYFAVQCVTFIEGDIIKPMINYISKIPNESTVDVQGTITIPKEKVQRTVVTQSDIELTVRRFYVVDECLDHPISVPNCMTKITNPKWNEKYQVLDKKLKLNTEKEEEKNKEEEEKEKEKEKETEKTKGNKKVVEKKNITVGLDQRLDYRVVSLRTPTNQAIFKIQAGVQFLFRQFLDQRAFTEIHSPKLIGIASEGGSDVFEVGYFKEKAYLAQSPQLYKQMAVLSGFDRVFEIGPVFRAEKCNTYRHLTEFVGLDLEMAFKEHYHEVLDLIGEMFTHIFTTLQEKFKKEIEIISNQFEYRPITIKTPVVRITYKEAVNMLQEAGLEQEHLKDLSTENERALGKLMKIKYETDFYIVDKFPSSFRPFYTFLDPNDKNYTHSYDVFLRGEEIASGAQRIHNSKMLEKRAKELYFELEQIRSYSECFKYGSVPHAGAGFGLERIVMLFLGLPNIRQASLFPRDPYRLDP</sequence>
<evidence type="ECO:0000256" key="10">
    <source>
        <dbReference type="ARBA" id="ARBA00033155"/>
    </source>
</evidence>
<keyword evidence="9" id="KW-0030">Aminoacyl-tRNA synthetase</keyword>
<dbReference type="EC" id="6.1.1.12" evidence="3"/>
<dbReference type="PANTHER" id="PTHR43450">
    <property type="entry name" value="ASPARTYL-TRNA SYNTHETASE"/>
    <property type="match status" value="1"/>
</dbReference>
<keyword evidence="7" id="KW-0067">ATP-binding</keyword>
<accession>A0AAV7ZT85</accession>
<evidence type="ECO:0000256" key="1">
    <source>
        <dbReference type="ARBA" id="ARBA00004496"/>
    </source>
</evidence>
<comment type="catalytic activity">
    <reaction evidence="11">
        <text>tRNA(Asp) + L-aspartate + ATP = L-aspartyl-tRNA(Asp) + AMP + diphosphate</text>
        <dbReference type="Rhea" id="RHEA:19649"/>
        <dbReference type="Rhea" id="RHEA-COMP:9660"/>
        <dbReference type="Rhea" id="RHEA-COMP:9678"/>
        <dbReference type="ChEBI" id="CHEBI:29991"/>
        <dbReference type="ChEBI" id="CHEBI:30616"/>
        <dbReference type="ChEBI" id="CHEBI:33019"/>
        <dbReference type="ChEBI" id="CHEBI:78442"/>
        <dbReference type="ChEBI" id="CHEBI:78516"/>
        <dbReference type="ChEBI" id="CHEBI:456215"/>
        <dbReference type="EC" id="6.1.1.12"/>
    </reaction>
</comment>
<dbReference type="SUPFAM" id="SSF55681">
    <property type="entry name" value="Class II aaRS and biotin synthetases"/>
    <property type="match status" value="1"/>
</dbReference>
<dbReference type="GO" id="GO:0005524">
    <property type="term" value="F:ATP binding"/>
    <property type="evidence" value="ECO:0007669"/>
    <property type="project" value="UniProtKB-KW"/>
</dbReference>
<dbReference type="CDD" id="cd00776">
    <property type="entry name" value="AsxRS_core"/>
    <property type="match status" value="1"/>
</dbReference>
<dbReference type="NCBIfam" id="NF003483">
    <property type="entry name" value="PRK05159.1"/>
    <property type="match status" value="1"/>
</dbReference>
<dbReference type="GO" id="GO:0005829">
    <property type="term" value="C:cytosol"/>
    <property type="evidence" value="ECO:0007669"/>
    <property type="project" value="TreeGrafter"/>
</dbReference>
<dbReference type="GO" id="GO:0004815">
    <property type="term" value="F:aspartate-tRNA ligase activity"/>
    <property type="evidence" value="ECO:0007669"/>
    <property type="project" value="UniProtKB-EC"/>
</dbReference>
<feature type="compositionally biased region" description="Basic and acidic residues" evidence="12">
    <location>
        <begin position="1"/>
        <end position="29"/>
    </location>
</feature>
<dbReference type="FunFam" id="3.30.930.10:FF:000013">
    <property type="entry name" value="Aspartate--tRNA ligase, cytoplasmic"/>
    <property type="match status" value="1"/>
</dbReference>
<evidence type="ECO:0000256" key="8">
    <source>
        <dbReference type="ARBA" id="ARBA00022917"/>
    </source>
</evidence>
<dbReference type="Proteomes" id="UP001146793">
    <property type="component" value="Unassembled WGS sequence"/>
</dbReference>
<feature type="domain" description="Aminoacyl-transfer RNA synthetases class-II family profile" evidence="13">
    <location>
        <begin position="299"/>
        <end position="596"/>
    </location>
</feature>
<dbReference type="CDD" id="cd04320">
    <property type="entry name" value="AspRS_cyto_N"/>
    <property type="match status" value="1"/>
</dbReference>
<keyword evidence="5" id="KW-0436">Ligase</keyword>
<dbReference type="NCBIfam" id="TIGR00458">
    <property type="entry name" value="aspS_nondisc"/>
    <property type="match status" value="1"/>
</dbReference>
<dbReference type="AlphaFoldDB" id="A0AAV7ZT85"/>
<dbReference type="HAMAP" id="MF_02075">
    <property type="entry name" value="Asp_tRNA_synth_type2"/>
    <property type="match status" value="1"/>
</dbReference>
<organism evidence="14 15">
    <name type="scientific">Anaeramoeba flamelloides</name>
    <dbReference type="NCBI Taxonomy" id="1746091"/>
    <lineage>
        <taxon>Eukaryota</taxon>
        <taxon>Metamonada</taxon>
        <taxon>Anaeramoebidae</taxon>
        <taxon>Anaeramoeba</taxon>
    </lineage>
</organism>
<dbReference type="InterPro" id="IPR004364">
    <property type="entry name" value="Aa-tRNA-synt_II"/>
</dbReference>
<feature type="region of interest" description="Disordered" evidence="12">
    <location>
        <begin position="1"/>
        <end position="57"/>
    </location>
</feature>
<comment type="caution">
    <text evidence="14">The sequence shown here is derived from an EMBL/GenBank/DDBJ whole genome shotgun (WGS) entry which is preliminary data.</text>
</comment>
<evidence type="ECO:0000256" key="7">
    <source>
        <dbReference type="ARBA" id="ARBA00022840"/>
    </source>
</evidence>
<comment type="similarity">
    <text evidence="2">Belongs to the class-II aminoacyl-tRNA synthetase family. Type 2 subfamily.</text>
</comment>
<dbReference type="InterPro" id="IPR006195">
    <property type="entry name" value="aa-tRNA-synth_II"/>
</dbReference>
<evidence type="ECO:0000256" key="2">
    <source>
        <dbReference type="ARBA" id="ARBA00005312"/>
    </source>
</evidence>
<evidence type="ECO:0000256" key="4">
    <source>
        <dbReference type="ARBA" id="ARBA00022490"/>
    </source>
</evidence>
<evidence type="ECO:0000256" key="11">
    <source>
        <dbReference type="ARBA" id="ARBA00047904"/>
    </source>
</evidence>
<name>A0AAV7ZT85_9EUKA</name>